<dbReference type="GO" id="GO:0030422">
    <property type="term" value="P:siRNA processing"/>
    <property type="evidence" value="ECO:0007669"/>
    <property type="project" value="TreeGrafter"/>
</dbReference>
<dbReference type="GO" id="GO:0005737">
    <property type="term" value="C:cytoplasm"/>
    <property type="evidence" value="ECO:0007669"/>
    <property type="project" value="TreeGrafter"/>
</dbReference>
<dbReference type="EMBL" id="GDQN01010019">
    <property type="protein sequence ID" value="JAT81035.1"/>
    <property type="molecule type" value="Transcribed_RNA"/>
</dbReference>
<feature type="domain" description="DRBM" evidence="4">
    <location>
        <begin position="319"/>
        <end position="354"/>
    </location>
</feature>
<dbReference type="PANTHER" id="PTHR46205">
    <property type="entry name" value="LOQUACIOUS, ISOFORM B"/>
    <property type="match status" value="1"/>
</dbReference>
<evidence type="ECO:0000259" key="4">
    <source>
        <dbReference type="PROSITE" id="PS50137"/>
    </source>
</evidence>
<name>A0A1E1W216_PECGO</name>
<feature type="compositionally biased region" description="Polar residues" evidence="3">
    <location>
        <begin position="1"/>
        <end position="19"/>
    </location>
</feature>
<feature type="region of interest" description="Disordered" evidence="3">
    <location>
        <begin position="254"/>
        <end position="277"/>
    </location>
</feature>
<sequence>MAYNKQYNTRNSGRYNTPGQFVPEESASAPQPQYQTVGQRKPMQNQNHNQNLNQNLQTVPIQNIDIDMKPVDVLNNSGTGAGAGDATRPHWMKPKLPGVKKVTNKERRRRQNESLRKLLTPKNALMVLHEMLPNDQLTNVFSVSQQFRVEPAGQFNQYYNSKQGGHSFCADLTINGNSYKGYGENKLSARNVAAEQAIRDIIIQKMNKVLGNSEEMETEGDDDAALPMIQLASYALHKLFSEWEYDGHKVPQLKPSSSTVSISDTASETEGAKSKVAKKKELPANAAAMHPCMLLTYMRPHLEYRELAVDGDRPQNILFTLGVDVDGSTYIGKAPNKKEARKQAAKSACQDIFGVQFNEKPTDNAPQGAA</sequence>
<dbReference type="GO" id="GO:0005634">
    <property type="term" value="C:nucleus"/>
    <property type="evidence" value="ECO:0007669"/>
    <property type="project" value="TreeGrafter"/>
</dbReference>
<evidence type="ECO:0000256" key="2">
    <source>
        <dbReference type="PROSITE-ProRule" id="PRU00266"/>
    </source>
</evidence>
<dbReference type="PROSITE" id="PS50137">
    <property type="entry name" value="DS_RBD"/>
    <property type="match status" value="2"/>
</dbReference>
<dbReference type="AlphaFoldDB" id="A0A1E1W216"/>
<dbReference type="InterPro" id="IPR014720">
    <property type="entry name" value="dsRBD_dom"/>
</dbReference>
<dbReference type="SMART" id="SM00358">
    <property type="entry name" value="DSRM"/>
    <property type="match status" value="2"/>
</dbReference>
<dbReference type="CDD" id="cd00048">
    <property type="entry name" value="DSRM_SF"/>
    <property type="match status" value="1"/>
</dbReference>
<dbReference type="Gene3D" id="3.30.160.20">
    <property type="match status" value="2"/>
</dbReference>
<keyword evidence="1 2" id="KW-0694">RNA-binding</keyword>
<gene>
    <name evidence="5" type="ORF">g.15034</name>
</gene>
<evidence type="ECO:0000256" key="1">
    <source>
        <dbReference type="ARBA" id="ARBA00022884"/>
    </source>
</evidence>
<dbReference type="SUPFAM" id="SSF54768">
    <property type="entry name" value="dsRNA-binding domain-like"/>
    <property type="match status" value="2"/>
</dbReference>
<feature type="domain" description="DRBM" evidence="4">
    <location>
        <begin position="123"/>
        <end position="203"/>
    </location>
</feature>
<dbReference type="GO" id="GO:0070920">
    <property type="term" value="P:regulation of regulatory ncRNA processing"/>
    <property type="evidence" value="ECO:0007669"/>
    <property type="project" value="TreeGrafter"/>
</dbReference>
<protein>
    <recommendedName>
        <fullName evidence="4">DRBM domain-containing protein</fullName>
    </recommendedName>
</protein>
<accession>A0A1E1W216</accession>
<dbReference type="GO" id="GO:0035197">
    <property type="term" value="F:siRNA binding"/>
    <property type="evidence" value="ECO:0007669"/>
    <property type="project" value="TreeGrafter"/>
</dbReference>
<dbReference type="GO" id="GO:0003725">
    <property type="term" value="F:double-stranded RNA binding"/>
    <property type="evidence" value="ECO:0007669"/>
    <property type="project" value="TreeGrafter"/>
</dbReference>
<dbReference type="Pfam" id="PF00035">
    <property type="entry name" value="dsrm"/>
    <property type="match status" value="1"/>
</dbReference>
<feature type="region of interest" description="Disordered" evidence="3">
    <location>
        <begin position="1"/>
        <end position="48"/>
    </location>
</feature>
<feature type="compositionally biased region" description="Polar residues" evidence="3">
    <location>
        <begin position="28"/>
        <end position="38"/>
    </location>
</feature>
<feature type="compositionally biased region" description="Low complexity" evidence="3">
    <location>
        <begin position="256"/>
        <end position="266"/>
    </location>
</feature>
<proteinExistence type="predicted"/>
<dbReference type="InterPro" id="IPR051247">
    <property type="entry name" value="RLC_Component"/>
</dbReference>
<dbReference type="GO" id="GO:0016442">
    <property type="term" value="C:RISC complex"/>
    <property type="evidence" value="ECO:0007669"/>
    <property type="project" value="TreeGrafter"/>
</dbReference>
<dbReference type="OrthoDB" id="6363432at2759"/>
<evidence type="ECO:0000256" key="3">
    <source>
        <dbReference type="SAM" id="MobiDB-lite"/>
    </source>
</evidence>
<evidence type="ECO:0000313" key="5">
    <source>
        <dbReference type="EMBL" id="JAT81035.1"/>
    </source>
</evidence>
<organism evidence="5">
    <name type="scientific">Pectinophora gossypiella</name>
    <name type="common">Cotton pink bollworm</name>
    <name type="synonym">Depressaria gossypiella</name>
    <dbReference type="NCBI Taxonomy" id="13191"/>
    <lineage>
        <taxon>Eukaryota</taxon>
        <taxon>Metazoa</taxon>
        <taxon>Ecdysozoa</taxon>
        <taxon>Arthropoda</taxon>
        <taxon>Hexapoda</taxon>
        <taxon>Insecta</taxon>
        <taxon>Pterygota</taxon>
        <taxon>Neoptera</taxon>
        <taxon>Endopterygota</taxon>
        <taxon>Lepidoptera</taxon>
        <taxon>Glossata</taxon>
        <taxon>Ditrysia</taxon>
        <taxon>Gelechioidea</taxon>
        <taxon>Gelechiidae</taxon>
        <taxon>Apatetrinae</taxon>
        <taxon>Pectinophora</taxon>
    </lineage>
</organism>
<dbReference type="PANTHER" id="PTHR46205:SF5">
    <property type="entry name" value="BLANKS-RELATED"/>
    <property type="match status" value="1"/>
</dbReference>
<reference evidence="5" key="1">
    <citation type="submission" date="2015-09" db="EMBL/GenBank/DDBJ databases">
        <title>De novo assembly of Pectinophora gossypiella (Pink Bollworm) gut transcriptome.</title>
        <authorList>
            <person name="Tassone E.E."/>
        </authorList>
    </citation>
    <scope>NUCLEOTIDE SEQUENCE</scope>
</reference>
<dbReference type="GO" id="GO:0070578">
    <property type="term" value="C:RISC-loading complex"/>
    <property type="evidence" value="ECO:0007669"/>
    <property type="project" value="TreeGrafter"/>
</dbReference>